<evidence type="ECO:0000256" key="1">
    <source>
        <dbReference type="SAM" id="Coils"/>
    </source>
</evidence>
<dbReference type="SUPFAM" id="SSF53098">
    <property type="entry name" value="Ribonuclease H-like"/>
    <property type="match status" value="1"/>
</dbReference>
<gene>
    <name evidence="3" type="ORF">EJ08DRAFT_566986</name>
</gene>
<keyword evidence="4" id="KW-1185">Reference proteome</keyword>
<dbReference type="InterPro" id="IPR040151">
    <property type="entry name" value="Gfd2/YDR514C-like"/>
</dbReference>
<evidence type="ECO:0000259" key="2">
    <source>
        <dbReference type="Pfam" id="PF21762"/>
    </source>
</evidence>
<dbReference type="Gene3D" id="3.30.420.10">
    <property type="entry name" value="Ribonuclease H-like superfamily/Ribonuclease H"/>
    <property type="match status" value="1"/>
</dbReference>
<feature type="non-terminal residue" evidence="3">
    <location>
        <position position="482"/>
    </location>
</feature>
<dbReference type="GO" id="GO:0003676">
    <property type="term" value="F:nucleic acid binding"/>
    <property type="evidence" value="ECO:0007669"/>
    <property type="project" value="InterPro"/>
</dbReference>
<organism evidence="3 4">
    <name type="scientific">Tothia fuscella</name>
    <dbReference type="NCBI Taxonomy" id="1048955"/>
    <lineage>
        <taxon>Eukaryota</taxon>
        <taxon>Fungi</taxon>
        <taxon>Dikarya</taxon>
        <taxon>Ascomycota</taxon>
        <taxon>Pezizomycotina</taxon>
        <taxon>Dothideomycetes</taxon>
        <taxon>Pleosporomycetidae</taxon>
        <taxon>Venturiales</taxon>
        <taxon>Cylindrosympodiaceae</taxon>
        <taxon>Tothia</taxon>
    </lineage>
</organism>
<dbReference type="Pfam" id="PF21762">
    <property type="entry name" value="DEDDh_C"/>
    <property type="match status" value="1"/>
</dbReference>
<protein>
    <recommendedName>
        <fullName evidence="2">Gfd2/YDR514C-like C-terminal domain-containing protein</fullName>
    </recommendedName>
</protein>
<proteinExistence type="predicted"/>
<feature type="coiled-coil region" evidence="1">
    <location>
        <begin position="158"/>
        <end position="185"/>
    </location>
</feature>
<feature type="domain" description="Gfd2/YDR514C-like C-terminal" evidence="2">
    <location>
        <begin position="232"/>
        <end position="427"/>
    </location>
</feature>
<dbReference type="InterPro" id="IPR048519">
    <property type="entry name" value="Gfd2/YDR514C-like_C"/>
</dbReference>
<dbReference type="PANTHER" id="PTHR28083">
    <property type="entry name" value="GOOD FOR FULL DBP5 ACTIVITY PROTEIN 2"/>
    <property type="match status" value="1"/>
</dbReference>
<dbReference type="InterPro" id="IPR012337">
    <property type="entry name" value="RNaseH-like_sf"/>
</dbReference>
<dbReference type="OrthoDB" id="5953249at2759"/>
<name>A0A9P4TS90_9PEZI</name>
<dbReference type="PANTHER" id="PTHR28083:SF1">
    <property type="entry name" value="GOOD FOR FULL DBP5 ACTIVITY PROTEIN 2"/>
    <property type="match status" value="1"/>
</dbReference>
<reference evidence="3" key="1">
    <citation type="journal article" date="2020" name="Stud. Mycol.">
        <title>101 Dothideomycetes genomes: a test case for predicting lifestyles and emergence of pathogens.</title>
        <authorList>
            <person name="Haridas S."/>
            <person name="Albert R."/>
            <person name="Binder M."/>
            <person name="Bloem J."/>
            <person name="Labutti K."/>
            <person name="Salamov A."/>
            <person name="Andreopoulos B."/>
            <person name="Baker S."/>
            <person name="Barry K."/>
            <person name="Bills G."/>
            <person name="Bluhm B."/>
            <person name="Cannon C."/>
            <person name="Castanera R."/>
            <person name="Culley D."/>
            <person name="Daum C."/>
            <person name="Ezra D."/>
            <person name="Gonzalez J."/>
            <person name="Henrissat B."/>
            <person name="Kuo A."/>
            <person name="Liang C."/>
            <person name="Lipzen A."/>
            <person name="Lutzoni F."/>
            <person name="Magnuson J."/>
            <person name="Mondo S."/>
            <person name="Nolan M."/>
            <person name="Ohm R."/>
            <person name="Pangilinan J."/>
            <person name="Park H.-J."/>
            <person name="Ramirez L."/>
            <person name="Alfaro M."/>
            <person name="Sun H."/>
            <person name="Tritt A."/>
            <person name="Yoshinaga Y."/>
            <person name="Zwiers L.-H."/>
            <person name="Turgeon B."/>
            <person name="Goodwin S."/>
            <person name="Spatafora J."/>
            <person name="Crous P."/>
            <person name="Grigoriev I."/>
        </authorList>
    </citation>
    <scope>NUCLEOTIDE SEQUENCE</scope>
    <source>
        <strain evidence="3">CBS 130266</strain>
    </source>
</reference>
<dbReference type="EMBL" id="MU007167">
    <property type="protein sequence ID" value="KAF2416198.1"/>
    <property type="molecule type" value="Genomic_DNA"/>
</dbReference>
<dbReference type="InterPro" id="IPR036397">
    <property type="entry name" value="RNaseH_sf"/>
</dbReference>
<feature type="coiled-coil region" evidence="1">
    <location>
        <begin position="439"/>
        <end position="467"/>
    </location>
</feature>
<comment type="caution">
    <text evidence="3">The sequence shown here is derived from an EMBL/GenBank/DDBJ whole genome shotgun (WGS) entry which is preliminary data.</text>
</comment>
<dbReference type="Proteomes" id="UP000800235">
    <property type="component" value="Unassembled WGS sequence"/>
</dbReference>
<accession>A0A9P4TS90</accession>
<dbReference type="AlphaFoldDB" id="A0A9P4TS90"/>
<evidence type="ECO:0000313" key="3">
    <source>
        <dbReference type="EMBL" id="KAF2416198.1"/>
    </source>
</evidence>
<feature type="non-terminal residue" evidence="3">
    <location>
        <position position="1"/>
    </location>
</feature>
<evidence type="ECO:0000313" key="4">
    <source>
        <dbReference type="Proteomes" id="UP000800235"/>
    </source>
</evidence>
<dbReference type="GO" id="GO:0005634">
    <property type="term" value="C:nucleus"/>
    <property type="evidence" value="ECO:0007669"/>
    <property type="project" value="TreeGrafter"/>
</dbReference>
<sequence length="482" mass="55055">GQMSSVGQSFCPVIVISKFPYKYIPKKDSEAVADKFFNAAKFWLRKLDLYYVWHPDGGDRPLVLIPESQFAHLLRDISASFRHLFFNPREAYYRDIGLVIKAFPSHPDFRPRFLGTSSSKQDYDDMVQNTPVANYRPTGEAVPSKPADHRDKKLFRQMIEEAQDLNKAQSKAVKAKKQEERVVRQQNIGKQLKRAQRYLGLRYKREKVAKARKVPCIGVHKPVPYEFEGNPVFVCIDVENYELDHNVITEIGVATLDTADLKDLPPGEGGEAWFDQIRHRHFRIDEHKHIRNERFVDGCPDRFEFGESEFIPKKDAAKVVMSCFDDPFSKDSKVSWTSPTVADSKRNIIFVGHAPEGDLAALRILGCKPLDLPNLLETIDTAQLYRIFRREQNPKSVGSILYDFDLTGWHLHNAGNDAAYTMWIMIGTCVRAAAGRGTKEGEEELKARQEKELQEKVQDTIDNYMDEQKAWSSNGEDDGGAP</sequence>
<keyword evidence="1" id="KW-0175">Coiled coil</keyword>